<evidence type="ECO:0000313" key="2">
    <source>
        <dbReference type="Proteomes" id="UP001305652"/>
    </source>
</evidence>
<dbReference type="Proteomes" id="UP001305652">
    <property type="component" value="Chromosome"/>
</dbReference>
<dbReference type="InterPro" id="IPR008978">
    <property type="entry name" value="HSP20-like_chaperone"/>
</dbReference>
<dbReference type="AlphaFoldDB" id="A0AAX4FU03"/>
<dbReference type="EMBL" id="CP137642">
    <property type="protein sequence ID" value="WOX57416.1"/>
    <property type="molecule type" value="Genomic_DNA"/>
</dbReference>
<name>A0AAX4FU03_9EURY</name>
<gene>
    <name evidence="1" type="ORF">R6Y96_08985</name>
</gene>
<dbReference type="GeneID" id="85733288"/>
<proteinExistence type="predicted"/>
<sequence>MADNPYDEMFRKIERLMERILSDLPDYDPKIIGFTIISGPMGEGFYPYFSEDNYDDPEVEVIEGDDCIYITTVANALADGAPYVTFHKRSVTLCTGGEREMIVDLNCEIDLVHSSYNVQHGVIDVVCRKKEMSGETRRP</sequence>
<dbReference type="SUPFAM" id="SSF49764">
    <property type="entry name" value="HSP20-like chaperones"/>
    <property type="match status" value="1"/>
</dbReference>
<keyword evidence="2" id="KW-1185">Reference proteome</keyword>
<dbReference type="KEGG" id="mrc:R6Y96_08985"/>
<organism evidence="1 2">
    <name type="scientific">Methanoculleus receptaculi</name>
    <dbReference type="NCBI Taxonomy" id="394967"/>
    <lineage>
        <taxon>Archaea</taxon>
        <taxon>Methanobacteriati</taxon>
        <taxon>Methanobacteriota</taxon>
        <taxon>Stenosarchaea group</taxon>
        <taxon>Methanomicrobia</taxon>
        <taxon>Methanomicrobiales</taxon>
        <taxon>Methanomicrobiaceae</taxon>
        <taxon>Methanoculleus</taxon>
    </lineage>
</organism>
<accession>A0AAX4FU03</accession>
<reference evidence="1 2" key="1">
    <citation type="submission" date="2023-10" db="EMBL/GenBank/DDBJ databases">
        <title>The complete genome sequence of Methanoculleus receptaculi DSM 18860.</title>
        <authorList>
            <person name="Lai S.-J."/>
            <person name="You Y.-T."/>
            <person name="Chen S.-C."/>
        </authorList>
    </citation>
    <scope>NUCLEOTIDE SEQUENCE [LARGE SCALE GENOMIC DNA]</scope>
    <source>
        <strain evidence="1 2">DSM 18860</strain>
    </source>
</reference>
<dbReference type="RefSeq" id="WP_318621018.1">
    <property type="nucleotide sequence ID" value="NZ_CP137642.1"/>
</dbReference>
<protein>
    <submittedName>
        <fullName evidence="1">Uncharacterized protein</fullName>
    </submittedName>
</protein>
<evidence type="ECO:0000313" key="1">
    <source>
        <dbReference type="EMBL" id="WOX57416.1"/>
    </source>
</evidence>